<feature type="active site" evidence="3">
    <location>
        <position position="243"/>
    </location>
</feature>
<dbReference type="InterPro" id="IPR016163">
    <property type="entry name" value="Ald_DH_C"/>
</dbReference>
<accession>A0A7G6VSF3</accession>
<dbReference type="Gene3D" id="3.40.605.10">
    <property type="entry name" value="Aldehyde Dehydrogenase, Chain A, domain 1"/>
    <property type="match status" value="1"/>
</dbReference>
<gene>
    <name evidence="6" type="ORF">H4O24_11980</name>
</gene>
<dbReference type="PROSITE" id="PS00687">
    <property type="entry name" value="ALDEHYDE_DEHYDR_GLU"/>
    <property type="match status" value="1"/>
</dbReference>
<dbReference type="Proteomes" id="UP000515297">
    <property type="component" value="Chromosome"/>
</dbReference>
<evidence type="ECO:0000256" key="3">
    <source>
        <dbReference type="PROSITE-ProRule" id="PRU10007"/>
    </source>
</evidence>
<dbReference type="GO" id="GO:0016620">
    <property type="term" value="F:oxidoreductase activity, acting on the aldehyde or oxo group of donors, NAD or NADP as acceptor"/>
    <property type="evidence" value="ECO:0007669"/>
    <property type="project" value="InterPro"/>
</dbReference>
<dbReference type="Gene3D" id="3.40.309.10">
    <property type="entry name" value="Aldehyde Dehydrogenase, Chain A, domain 2"/>
    <property type="match status" value="1"/>
</dbReference>
<dbReference type="FunFam" id="3.40.605.10:FF:000007">
    <property type="entry name" value="NAD/NADP-dependent betaine aldehyde dehydrogenase"/>
    <property type="match status" value="1"/>
</dbReference>
<evidence type="ECO:0000256" key="1">
    <source>
        <dbReference type="ARBA" id="ARBA00009986"/>
    </source>
</evidence>
<dbReference type="SUPFAM" id="SSF53720">
    <property type="entry name" value="ALDH-like"/>
    <property type="match status" value="1"/>
</dbReference>
<reference evidence="6 7" key="1">
    <citation type="submission" date="2020-08" db="EMBL/GenBank/DDBJ databases">
        <authorList>
            <person name="Liu G."/>
            <person name="Sun C."/>
        </authorList>
    </citation>
    <scope>NUCLEOTIDE SEQUENCE [LARGE SCALE GENOMIC DNA]</scope>
    <source>
        <strain evidence="6 7">OT19</strain>
    </source>
</reference>
<protein>
    <submittedName>
        <fullName evidence="6">Aldehyde dehydrogenase family protein</fullName>
    </submittedName>
</protein>
<dbReference type="AlphaFoldDB" id="A0A7G6VSF3"/>
<dbReference type="InterPro" id="IPR044086">
    <property type="entry name" value="LUC3-like"/>
</dbReference>
<dbReference type="InterPro" id="IPR016161">
    <property type="entry name" value="Ald_DH/histidinol_DH"/>
</dbReference>
<dbReference type="InterPro" id="IPR015590">
    <property type="entry name" value="Aldehyde_DH_dom"/>
</dbReference>
<dbReference type="RefSeq" id="WP_185883909.1">
    <property type="nucleotide sequence ID" value="NZ_CP060052.1"/>
</dbReference>
<evidence type="ECO:0000256" key="4">
    <source>
        <dbReference type="RuleBase" id="RU003345"/>
    </source>
</evidence>
<dbReference type="CDD" id="cd07106">
    <property type="entry name" value="ALDH_AldA-AAD23400"/>
    <property type="match status" value="1"/>
</dbReference>
<name>A0A7G6VSF3_9SPHN</name>
<dbReference type="FunFam" id="3.40.309.10:FF:000009">
    <property type="entry name" value="Aldehyde dehydrogenase A"/>
    <property type="match status" value="1"/>
</dbReference>
<dbReference type="EMBL" id="CP060052">
    <property type="protein sequence ID" value="QNE04668.1"/>
    <property type="molecule type" value="Genomic_DNA"/>
</dbReference>
<evidence type="ECO:0000313" key="7">
    <source>
        <dbReference type="Proteomes" id="UP000515297"/>
    </source>
</evidence>
<keyword evidence="2 4" id="KW-0560">Oxidoreductase</keyword>
<comment type="similarity">
    <text evidence="1 4">Belongs to the aldehyde dehydrogenase family.</text>
</comment>
<evidence type="ECO:0000313" key="6">
    <source>
        <dbReference type="EMBL" id="QNE04668.1"/>
    </source>
</evidence>
<evidence type="ECO:0000256" key="2">
    <source>
        <dbReference type="ARBA" id="ARBA00023002"/>
    </source>
</evidence>
<sequence>MDKQLKLLVGGSLVDGGAGSFDVVNPATGKAFAQCPKASEAQLDEAVAAAKAAFPAWAATDAGERGAMLAKLADALEARVAEFASLLTMEQGKPTRQAMGEIIGSTYVLRAFVDKRVEPVVLRDKDGKTVTEHRTPLGVVAAITPWNYPVMMLVQKLAPALVTGNTMVLKPAPTTPLTSLLFAELASEILPAGVFNVICDENDLGGKLTAHPGVAKIAFTGSTATGKKVMASAAAMVKRVTLELGGNDAAIVLDDIDAKAVAKKIYEGAMTNAGQICVAIKRAYVPANMYDAFCEEIARLANEAIVDDGSKQGTTVGPVQNRQQFEKVKELVEDAKLHGKVIAGGEALDRDGYFMPPTIVRDLPDDARLVREEQFGPVLPVLKYDDIDDVIARANASEYGLGGSVWGKDLTRATEVAKKIDTGTVWVNQYLAIDPRIPFRGSKQSGLGTELGDEGMLEYTQAHIVNAVPFEDA</sequence>
<dbReference type="Pfam" id="PF00171">
    <property type="entry name" value="Aldedh"/>
    <property type="match status" value="1"/>
</dbReference>
<proteinExistence type="inferred from homology"/>
<dbReference type="InterPro" id="IPR016162">
    <property type="entry name" value="Ald_DH_N"/>
</dbReference>
<dbReference type="InterPro" id="IPR029510">
    <property type="entry name" value="Ald_DH_CS_GLU"/>
</dbReference>
<dbReference type="PANTHER" id="PTHR11699">
    <property type="entry name" value="ALDEHYDE DEHYDROGENASE-RELATED"/>
    <property type="match status" value="1"/>
</dbReference>
<organism evidence="6 7">
    <name type="scientific">Croceicoccus marinus</name>
    <dbReference type="NCBI Taxonomy" id="450378"/>
    <lineage>
        <taxon>Bacteria</taxon>
        <taxon>Pseudomonadati</taxon>
        <taxon>Pseudomonadota</taxon>
        <taxon>Alphaproteobacteria</taxon>
        <taxon>Sphingomonadales</taxon>
        <taxon>Erythrobacteraceae</taxon>
        <taxon>Croceicoccus</taxon>
    </lineage>
</organism>
<feature type="domain" description="Aldehyde dehydrogenase" evidence="5">
    <location>
        <begin position="18"/>
        <end position="464"/>
    </location>
</feature>
<evidence type="ECO:0000259" key="5">
    <source>
        <dbReference type="Pfam" id="PF00171"/>
    </source>
</evidence>